<evidence type="ECO:0000256" key="1">
    <source>
        <dbReference type="SAM" id="MobiDB-lite"/>
    </source>
</evidence>
<protein>
    <submittedName>
        <fullName evidence="2">Uncharacterized protein</fullName>
    </submittedName>
</protein>
<dbReference type="AlphaFoldDB" id="A0A0K3CUE4"/>
<accession>A0A0K3CUE4</accession>
<proteinExistence type="predicted"/>
<dbReference type="STRING" id="5286.A0A0K3CUE4"/>
<gene>
    <name evidence="2" type="primary">FGENESH: predicted gene_15.8</name>
    <name evidence="2" type="ORF">BN2166_0067270</name>
</gene>
<dbReference type="Proteomes" id="UP000199069">
    <property type="component" value="Unassembled WGS sequence"/>
</dbReference>
<sequence length="215" mass="23508">MQPPKCAAQSSTSTVGDPNSTADTTAQLPPAARQLGQQLLQKRWHKVEISDCSWATFRTYLYALYYDAAGWVPSRSQYLASVYKDTATPVPDLQAHQQTSFSAKTKVDVNGTPCCSAHALHRLADRYLDAAYEAFSSLSRTFPDVRDGDDVLKSRGWQRAVELVDEGALAGGATVMNRILAAVREKAAQEARDAKAAVGLVGRKRRLDEDSEDSQ</sequence>
<name>A0A0K3CUE4_RHOTO</name>
<keyword evidence="3" id="KW-1185">Reference proteome</keyword>
<organism evidence="2 3">
    <name type="scientific">Rhodotorula toruloides</name>
    <name type="common">Yeast</name>
    <name type="synonym">Rhodosporidium toruloides</name>
    <dbReference type="NCBI Taxonomy" id="5286"/>
    <lineage>
        <taxon>Eukaryota</taxon>
        <taxon>Fungi</taxon>
        <taxon>Dikarya</taxon>
        <taxon>Basidiomycota</taxon>
        <taxon>Pucciniomycotina</taxon>
        <taxon>Microbotryomycetes</taxon>
        <taxon>Sporidiobolales</taxon>
        <taxon>Sporidiobolaceae</taxon>
        <taxon>Rhodotorula</taxon>
    </lineage>
</organism>
<feature type="region of interest" description="Disordered" evidence="1">
    <location>
        <begin position="1"/>
        <end position="26"/>
    </location>
</feature>
<evidence type="ECO:0000313" key="3">
    <source>
        <dbReference type="Proteomes" id="UP000199069"/>
    </source>
</evidence>
<dbReference type="EMBL" id="CWKI01000015">
    <property type="protein sequence ID" value="CTR10866.1"/>
    <property type="molecule type" value="Genomic_DNA"/>
</dbReference>
<evidence type="ECO:0000313" key="2">
    <source>
        <dbReference type="EMBL" id="CTR10866.1"/>
    </source>
</evidence>
<reference evidence="2 3" key="1">
    <citation type="submission" date="2015-07" db="EMBL/GenBank/DDBJ databases">
        <authorList>
            <person name="Cajimat M.N.B."/>
            <person name="Milazzo M.L."/>
            <person name="Fulhorst C.F."/>
        </authorList>
    </citation>
    <scope>NUCLEOTIDE SEQUENCE [LARGE SCALE GENOMIC DNA]</scope>
    <source>
        <strain evidence="2">Single colony</strain>
    </source>
</reference>
<feature type="compositionally biased region" description="Polar residues" evidence="1">
    <location>
        <begin position="8"/>
        <end position="26"/>
    </location>
</feature>